<dbReference type="PANTHER" id="PTHR47076">
    <property type="entry name" value="NHL DOMAIN PROTEIN"/>
    <property type="match status" value="1"/>
</dbReference>
<name>A0A067LLV8_JATCU</name>
<keyword evidence="2" id="KW-1185">Reference proteome</keyword>
<dbReference type="PANTHER" id="PTHR47076:SF1">
    <property type="entry name" value="NHL DOMAIN PROTEIN"/>
    <property type="match status" value="1"/>
</dbReference>
<proteinExistence type="predicted"/>
<dbReference type="STRING" id="180498.A0A067LLV8"/>
<sequence>MSTQDIQERDFGEKRCCFWIPFLSEEPSRSSVGSVFWERINSIESSHTATNKEEPWWKRGWKKMKEWSEIVAGPKWKTLIRKIGRKRQSNSGKQGTGKFHYDPLSYALNFDEGPRENGHFDEDLMGREFSSRYSLPPSCKSSLDFDNDKEAMIVT</sequence>
<reference evidence="1 2" key="1">
    <citation type="journal article" date="2014" name="PLoS ONE">
        <title>Global Analysis of Gene Expression Profiles in Physic Nut (Jatropha curcas L.) Seedlings Exposed to Salt Stress.</title>
        <authorList>
            <person name="Zhang L."/>
            <person name="Zhang C."/>
            <person name="Wu P."/>
            <person name="Chen Y."/>
            <person name="Li M."/>
            <person name="Jiang H."/>
            <person name="Wu G."/>
        </authorList>
    </citation>
    <scope>NUCLEOTIDE SEQUENCE [LARGE SCALE GENOMIC DNA]</scope>
    <source>
        <strain evidence="2">cv. GZQX0401</strain>
        <tissue evidence="1">Young leaves</tissue>
    </source>
</reference>
<accession>A0A067LLV8</accession>
<dbReference type="Proteomes" id="UP000027138">
    <property type="component" value="Unassembled WGS sequence"/>
</dbReference>
<dbReference type="AlphaFoldDB" id="A0A067LLV8"/>
<gene>
    <name evidence="1" type="ORF">JCGZ_09633</name>
</gene>
<dbReference type="OrthoDB" id="1723198at2759"/>
<organism evidence="1 2">
    <name type="scientific">Jatropha curcas</name>
    <name type="common">Barbados nut</name>
    <dbReference type="NCBI Taxonomy" id="180498"/>
    <lineage>
        <taxon>Eukaryota</taxon>
        <taxon>Viridiplantae</taxon>
        <taxon>Streptophyta</taxon>
        <taxon>Embryophyta</taxon>
        <taxon>Tracheophyta</taxon>
        <taxon>Spermatophyta</taxon>
        <taxon>Magnoliopsida</taxon>
        <taxon>eudicotyledons</taxon>
        <taxon>Gunneridae</taxon>
        <taxon>Pentapetalae</taxon>
        <taxon>rosids</taxon>
        <taxon>fabids</taxon>
        <taxon>Malpighiales</taxon>
        <taxon>Euphorbiaceae</taxon>
        <taxon>Crotonoideae</taxon>
        <taxon>Jatropheae</taxon>
        <taxon>Jatropha</taxon>
    </lineage>
</organism>
<dbReference type="EMBL" id="KK914232">
    <property type="protein sequence ID" value="KDP45384.1"/>
    <property type="molecule type" value="Genomic_DNA"/>
</dbReference>
<evidence type="ECO:0000313" key="1">
    <source>
        <dbReference type="EMBL" id="KDP45384.1"/>
    </source>
</evidence>
<dbReference type="KEGG" id="jcu:105641904"/>
<evidence type="ECO:0000313" key="2">
    <source>
        <dbReference type="Proteomes" id="UP000027138"/>
    </source>
</evidence>
<protein>
    <submittedName>
        <fullName evidence="1">Uncharacterized protein</fullName>
    </submittedName>
</protein>